<proteinExistence type="predicted"/>
<name>A0A3L7E0Y8_9GAMM</name>
<dbReference type="PROSITE" id="PS51257">
    <property type="entry name" value="PROKAR_LIPOPROTEIN"/>
    <property type="match status" value="1"/>
</dbReference>
<gene>
    <name evidence="1" type="ORF">DWB85_02520</name>
</gene>
<dbReference type="Pfam" id="PF11216">
    <property type="entry name" value="DUF3012"/>
    <property type="match status" value="2"/>
</dbReference>
<protein>
    <submittedName>
        <fullName evidence="1">DUF3012 domain-containing protein</fullName>
    </submittedName>
</protein>
<dbReference type="EMBL" id="QRAN01000002">
    <property type="protein sequence ID" value="RLQ23448.1"/>
    <property type="molecule type" value="Genomic_DNA"/>
</dbReference>
<dbReference type="InterPro" id="IPR021379">
    <property type="entry name" value="DUF3012"/>
</dbReference>
<accession>A0A3L7E0Y8</accession>
<dbReference type="OrthoDB" id="5609437at2"/>
<comment type="caution">
    <text evidence="1">The sequence shown here is derived from an EMBL/GenBank/DDBJ whole genome shotgun (WGS) entry which is preliminary data.</text>
</comment>
<dbReference type="RefSeq" id="WP_117952626.1">
    <property type="nucleotide sequence ID" value="NZ_QRAN01000002.1"/>
</dbReference>
<dbReference type="Proteomes" id="UP000265509">
    <property type="component" value="Unassembled WGS sequence"/>
</dbReference>
<keyword evidence="2" id="KW-1185">Reference proteome</keyword>
<evidence type="ECO:0000313" key="2">
    <source>
        <dbReference type="Proteomes" id="UP000265509"/>
    </source>
</evidence>
<organism evidence="1 2">
    <name type="scientific">Seongchinamella sediminis</name>
    <dbReference type="NCBI Taxonomy" id="2283635"/>
    <lineage>
        <taxon>Bacteria</taxon>
        <taxon>Pseudomonadati</taxon>
        <taxon>Pseudomonadota</taxon>
        <taxon>Gammaproteobacteria</taxon>
        <taxon>Cellvibrionales</taxon>
        <taxon>Halieaceae</taxon>
        <taxon>Seongchinamella</taxon>
    </lineage>
</organism>
<evidence type="ECO:0000313" key="1">
    <source>
        <dbReference type="EMBL" id="RLQ23448.1"/>
    </source>
</evidence>
<dbReference type="AlphaFoldDB" id="A0A3L7E0Y8"/>
<sequence length="87" mass="9508">MKRLLIIASALTLAACSVEPGSEKWCELKKEQPKSEWSASDAATYAKNCIIEGMEVGSEQWCEDLAGKPKGEWSANEASTYAKHCVI</sequence>
<reference evidence="1 2" key="1">
    <citation type="submission" date="2018-07" db="EMBL/GenBank/DDBJ databases">
        <title>Halioglobus sp. genome submission.</title>
        <authorList>
            <person name="Ye M.-Q."/>
            <person name="Du Z.-J."/>
        </authorList>
    </citation>
    <scope>NUCLEOTIDE SEQUENCE [LARGE SCALE GENOMIC DNA]</scope>
    <source>
        <strain evidence="1 2">U0301</strain>
    </source>
</reference>